<dbReference type="EMBL" id="BTSX01000005">
    <property type="protein sequence ID" value="GMT02655.1"/>
    <property type="molecule type" value="Genomic_DNA"/>
</dbReference>
<evidence type="ECO:0000313" key="2">
    <source>
        <dbReference type="Proteomes" id="UP001432027"/>
    </source>
</evidence>
<proteinExistence type="predicted"/>
<dbReference type="Proteomes" id="UP001432027">
    <property type="component" value="Unassembled WGS sequence"/>
</dbReference>
<comment type="caution">
    <text evidence="1">The sequence shown here is derived from an EMBL/GenBank/DDBJ whole genome shotgun (WGS) entry which is preliminary data.</text>
</comment>
<gene>
    <name evidence="1" type="ORF">PENTCL1PPCAC_24829</name>
</gene>
<organism evidence="1 2">
    <name type="scientific">Pristionchus entomophagus</name>
    <dbReference type="NCBI Taxonomy" id="358040"/>
    <lineage>
        <taxon>Eukaryota</taxon>
        <taxon>Metazoa</taxon>
        <taxon>Ecdysozoa</taxon>
        <taxon>Nematoda</taxon>
        <taxon>Chromadorea</taxon>
        <taxon>Rhabditida</taxon>
        <taxon>Rhabditina</taxon>
        <taxon>Diplogasteromorpha</taxon>
        <taxon>Diplogasteroidea</taxon>
        <taxon>Neodiplogasteridae</taxon>
        <taxon>Pristionchus</taxon>
    </lineage>
</organism>
<feature type="non-terminal residue" evidence="1">
    <location>
        <position position="65"/>
    </location>
</feature>
<name>A0AAV5U8Z0_9BILA</name>
<accession>A0AAV5U8Z0</accession>
<sequence length="65" mass="7020">SPLLLLPQSVASSSFPYLLTTFMPPSHLSRSILVSGRKLVFSPPLLSSHLIPCQSSSSLRVLQSI</sequence>
<feature type="non-terminal residue" evidence="1">
    <location>
        <position position="1"/>
    </location>
</feature>
<keyword evidence="2" id="KW-1185">Reference proteome</keyword>
<protein>
    <submittedName>
        <fullName evidence="1">Uncharacterized protein</fullName>
    </submittedName>
</protein>
<evidence type="ECO:0000313" key="1">
    <source>
        <dbReference type="EMBL" id="GMT02655.1"/>
    </source>
</evidence>
<dbReference type="AlphaFoldDB" id="A0AAV5U8Z0"/>
<reference evidence="1" key="1">
    <citation type="submission" date="2023-10" db="EMBL/GenBank/DDBJ databases">
        <title>Genome assembly of Pristionchus species.</title>
        <authorList>
            <person name="Yoshida K."/>
            <person name="Sommer R.J."/>
        </authorList>
    </citation>
    <scope>NUCLEOTIDE SEQUENCE</scope>
    <source>
        <strain evidence="1">RS0144</strain>
    </source>
</reference>